<sequence length="113" mass="13265">MESTCRHPNCNRCEEPRLTTEERQEIFETFWNWSDHNRQWLFIYGSVKTSSPRQKTAVQGGTQRRVCKTMFKNTLCICDSWIDSALSHFSKDGYRPDMRGKVRNGKRKDGATV</sequence>
<proteinExistence type="predicted"/>
<reference evidence="1" key="2">
    <citation type="journal article" date="2023" name="BMC Genomics">
        <title>Pest status, molecular evolution, and epigenetic factors derived from the genome assembly of Frankliniella fusca, a thysanopteran phytovirus vector.</title>
        <authorList>
            <person name="Catto M.A."/>
            <person name="Labadie P.E."/>
            <person name="Jacobson A.L."/>
            <person name="Kennedy G.G."/>
            <person name="Srinivasan R."/>
            <person name="Hunt B.G."/>
        </authorList>
    </citation>
    <scope>NUCLEOTIDE SEQUENCE</scope>
    <source>
        <strain evidence="1">PL_HMW_Pooled</strain>
    </source>
</reference>
<evidence type="ECO:0000313" key="1">
    <source>
        <dbReference type="EMBL" id="KAK3915067.1"/>
    </source>
</evidence>
<dbReference type="GO" id="GO:0016874">
    <property type="term" value="F:ligase activity"/>
    <property type="evidence" value="ECO:0007669"/>
    <property type="project" value="UniProtKB-KW"/>
</dbReference>
<protein>
    <submittedName>
        <fullName evidence="1">Isoleucine--tRNA ligase</fullName>
    </submittedName>
</protein>
<dbReference type="EMBL" id="JAHWGI010000402">
    <property type="protein sequence ID" value="KAK3915067.1"/>
    <property type="molecule type" value="Genomic_DNA"/>
</dbReference>
<accession>A0AAE1LEE0</accession>
<comment type="caution">
    <text evidence="1">The sequence shown here is derived from an EMBL/GenBank/DDBJ whole genome shotgun (WGS) entry which is preliminary data.</text>
</comment>
<dbReference type="Proteomes" id="UP001219518">
    <property type="component" value="Unassembled WGS sequence"/>
</dbReference>
<name>A0AAE1LEE0_9NEOP</name>
<reference evidence="1" key="1">
    <citation type="submission" date="2021-07" db="EMBL/GenBank/DDBJ databases">
        <authorList>
            <person name="Catto M.A."/>
            <person name="Jacobson A."/>
            <person name="Kennedy G."/>
            <person name="Labadie P."/>
            <person name="Hunt B.G."/>
            <person name="Srinivasan R."/>
        </authorList>
    </citation>
    <scope>NUCLEOTIDE SEQUENCE</scope>
    <source>
        <strain evidence="1">PL_HMW_Pooled</strain>
        <tissue evidence="1">Head</tissue>
    </source>
</reference>
<gene>
    <name evidence="1" type="ORF">KUF71_024344</name>
</gene>
<keyword evidence="2" id="KW-1185">Reference proteome</keyword>
<dbReference type="AlphaFoldDB" id="A0AAE1LEE0"/>
<organism evidence="1 2">
    <name type="scientific">Frankliniella fusca</name>
    <dbReference type="NCBI Taxonomy" id="407009"/>
    <lineage>
        <taxon>Eukaryota</taxon>
        <taxon>Metazoa</taxon>
        <taxon>Ecdysozoa</taxon>
        <taxon>Arthropoda</taxon>
        <taxon>Hexapoda</taxon>
        <taxon>Insecta</taxon>
        <taxon>Pterygota</taxon>
        <taxon>Neoptera</taxon>
        <taxon>Paraneoptera</taxon>
        <taxon>Thysanoptera</taxon>
        <taxon>Terebrantia</taxon>
        <taxon>Thripoidea</taxon>
        <taxon>Thripidae</taxon>
        <taxon>Frankliniella</taxon>
    </lineage>
</organism>
<evidence type="ECO:0000313" key="2">
    <source>
        <dbReference type="Proteomes" id="UP001219518"/>
    </source>
</evidence>
<keyword evidence="1" id="KW-0436">Ligase</keyword>